<feature type="signal peptide" evidence="1">
    <location>
        <begin position="1"/>
        <end position="17"/>
    </location>
</feature>
<protein>
    <recommendedName>
        <fullName evidence="4">Big-1 domain-containing protein</fullName>
    </recommendedName>
</protein>
<reference evidence="2 3" key="1">
    <citation type="submission" date="2018-05" db="EMBL/GenBank/DDBJ databases">
        <title>Nocardioides silvaticus genome.</title>
        <authorList>
            <person name="Li C."/>
            <person name="Wang G."/>
        </authorList>
    </citation>
    <scope>NUCLEOTIDE SEQUENCE [LARGE SCALE GENOMIC DNA]</scope>
    <source>
        <strain evidence="2 3">CCTCC AB 2018079</strain>
    </source>
</reference>
<dbReference type="EMBL" id="QGDD01000006">
    <property type="protein sequence ID" value="PWN02299.1"/>
    <property type="molecule type" value="Genomic_DNA"/>
</dbReference>
<dbReference type="RefSeq" id="WP_109694931.1">
    <property type="nucleotide sequence ID" value="NZ_QGDD01000006.1"/>
</dbReference>
<dbReference type="AlphaFoldDB" id="A0A316TGH7"/>
<evidence type="ECO:0008006" key="4">
    <source>
        <dbReference type="Google" id="ProtNLM"/>
    </source>
</evidence>
<feature type="chain" id="PRO_5016395571" description="Big-1 domain-containing protein" evidence="1">
    <location>
        <begin position="18"/>
        <end position="477"/>
    </location>
</feature>
<keyword evidence="1" id="KW-0732">Signal</keyword>
<dbReference type="Proteomes" id="UP000245507">
    <property type="component" value="Unassembled WGS sequence"/>
</dbReference>
<dbReference type="SUPFAM" id="SSF49373">
    <property type="entry name" value="Invasin/intimin cell-adhesion fragments"/>
    <property type="match status" value="1"/>
</dbReference>
<accession>A0A316TGH7</accession>
<evidence type="ECO:0000256" key="1">
    <source>
        <dbReference type="SAM" id="SignalP"/>
    </source>
</evidence>
<keyword evidence="3" id="KW-1185">Reference proteome</keyword>
<evidence type="ECO:0000313" key="2">
    <source>
        <dbReference type="EMBL" id="PWN02299.1"/>
    </source>
</evidence>
<proteinExistence type="predicted"/>
<name>A0A316TGH7_9ACTN</name>
<dbReference type="OrthoDB" id="3791003at2"/>
<sequence>MAIVVAFAALSGPPAGAAVAPDRATDPATLDISFDNATAGPAGTHQSGAVHVEDAFGDAVAGVQVELFLGTGFFSNGDKAPAMGDYVPTPEDSGATITVSTDAAGSADFTTTIGRDLGFDDDGFATQVVHAELDGLHASDSLVWDSSDPLNVSEISVVRAPGELDPSPVPLGGVLFDIVAGDQFGNPAAGVDVEIECVLELGDDELCDYPSVAVIATSDLDDLGDAVVHSDEAGTFEYAAKTLAPATSRYDDSLTPSPADPTTRFQQAFYDVGWPECCWFTIDPLNPSAPVPVGEPIVLTVEGMDWKGDPLAAFSVTFVRASDTGNAHTSATEENGRAQYVFQGTDEQCGEEETVTAVVRSSASGPVMDVLMTTIPFNKCAVSVSLNRSNSTDGDRDIVTVAATSIHPLGGVPVHLKALRDGRWVELKRQRDRVLSPSGRATFAVKDRNGRGITRYRAVVARTASTNAGRSPVLRLR</sequence>
<organism evidence="2 3">
    <name type="scientific">Nocardioides silvaticus</name>
    <dbReference type="NCBI Taxonomy" id="2201891"/>
    <lineage>
        <taxon>Bacteria</taxon>
        <taxon>Bacillati</taxon>
        <taxon>Actinomycetota</taxon>
        <taxon>Actinomycetes</taxon>
        <taxon>Propionibacteriales</taxon>
        <taxon>Nocardioidaceae</taxon>
        <taxon>Nocardioides</taxon>
    </lineage>
</organism>
<evidence type="ECO:0000313" key="3">
    <source>
        <dbReference type="Proteomes" id="UP000245507"/>
    </source>
</evidence>
<dbReference type="InterPro" id="IPR008964">
    <property type="entry name" value="Invasin/intimin_cell_adhesion"/>
</dbReference>
<gene>
    <name evidence="2" type="ORF">DJ010_14395</name>
</gene>
<comment type="caution">
    <text evidence="2">The sequence shown here is derived from an EMBL/GenBank/DDBJ whole genome shotgun (WGS) entry which is preliminary data.</text>
</comment>